<dbReference type="Proteomes" id="UP000196878">
    <property type="component" value="Unassembled WGS sequence"/>
</dbReference>
<keyword evidence="3" id="KW-1185">Reference proteome</keyword>
<accession>A0A212AGS8</accession>
<gene>
    <name evidence="2" type="ORF">CDV49_00485</name>
</gene>
<feature type="region of interest" description="Disordered" evidence="1">
    <location>
        <begin position="79"/>
        <end position="112"/>
    </location>
</feature>
<comment type="caution">
    <text evidence="2">The sequence shown here is derived from an EMBL/GenBank/DDBJ whole genome shotgun (WGS) entry which is preliminary data.</text>
</comment>
<feature type="compositionally biased region" description="Basic and acidic residues" evidence="1">
    <location>
        <begin position="100"/>
        <end position="112"/>
    </location>
</feature>
<proteinExistence type="predicted"/>
<sequence>MSCVVWPAEYGLLRHSGIQAFRHSGIQAFRHSGIQAFRHSGIQAFRHSGIQADIRWPRRIGIRQRSATCRARCLVSDEPPLAFGRSAGGRRAGLPPLSEKSQDDPRHAPAAE</sequence>
<evidence type="ECO:0000256" key="1">
    <source>
        <dbReference type="SAM" id="MobiDB-lite"/>
    </source>
</evidence>
<protein>
    <submittedName>
        <fullName evidence="2">Uncharacterized protein</fullName>
    </submittedName>
</protein>
<dbReference type="AlphaFoldDB" id="A0A212AGS8"/>
<evidence type="ECO:0000313" key="2">
    <source>
        <dbReference type="EMBL" id="OWJ80701.1"/>
    </source>
</evidence>
<reference evidence="2 3" key="1">
    <citation type="submission" date="2016-12" db="EMBL/GenBank/DDBJ databases">
        <title>Comparison of Traditional DNA-DNA Hybridization with In Silico Genomic Analysis.</title>
        <authorList>
            <person name="Nicholson A.C."/>
            <person name="Humrighouse B.W."/>
            <person name="Graziano J."/>
            <person name="Lasker B."/>
            <person name="Whitney A.M."/>
            <person name="Mcquiston J.R."/>
        </authorList>
    </citation>
    <scope>NUCLEOTIDE SEQUENCE [LARGE SCALE GENOMIC DNA]</scope>
    <source>
        <strain evidence="2 3">H2240</strain>
    </source>
</reference>
<dbReference type="EMBL" id="NIPW01000003">
    <property type="protein sequence ID" value="OWJ80701.1"/>
    <property type="molecule type" value="Genomic_DNA"/>
</dbReference>
<evidence type="ECO:0000313" key="3">
    <source>
        <dbReference type="Proteomes" id="UP000196878"/>
    </source>
</evidence>
<name>A0A212AGS8_9RHOB</name>
<organism evidence="2 3">
    <name type="scientific">Haematobacter genomosp. 1</name>
    <dbReference type="NCBI Taxonomy" id="366618"/>
    <lineage>
        <taxon>Bacteria</taxon>
        <taxon>Pseudomonadati</taxon>
        <taxon>Pseudomonadota</taxon>
        <taxon>Alphaproteobacteria</taxon>
        <taxon>Rhodobacterales</taxon>
        <taxon>Paracoccaceae</taxon>
        <taxon>Haematobacter</taxon>
    </lineage>
</organism>